<reference evidence="1" key="1">
    <citation type="submission" date="2020-03" db="EMBL/GenBank/DDBJ databases">
        <title>Castanea mollissima Vanexum genome sequencing.</title>
        <authorList>
            <person name="Staton M."/>
        </authorList>
    </citation>
    <scope>NUCLEOTIDE SEQUENCE</scope>
    <source>
        <tissue evidence="1">Leaf</tissue>
    </source>
</reference>
<evidence type="ECO:0000313" key="1">
    <source>
        <dbReference type="EMBL" id="KAF3955530.1"/>
    </source>
</evidence>
<comment type="caution">
    <text evidence="1">The sequence shown here is derived from an EMBL/GenBank/DDBJ whole genome shotgun (WGS) entry which is preliminary data.</text>
</comment>
<protein>
    <submittedName>
        <fullName evidence="1">Uncharacterized protein</fullName>
    </submittedName>
</protein>
<organism evidence="1 2">
    <name type="scientific">Castanea mollissima</name>
    <name type="common">Chinese chestnut</name>
    <dbReference type="NCBI Taxonomy" id="60419"/>
    <lineage>
        <taxon>Eukaryota</taxon>
        <taxon>Viridiplantae</taxon>
        <taxon>Streptophyta</taxon>
        <taxon>Embryophyta</taxon>
        <taxon>Tracheophyta</taxon>
        <taxon>Spermatophyta</taxon>
        <taxon>Magnoliopsida</taxon>
        <taxon>eudicotyledons</taxon>
        <taxon>Gunneridae</taxon>
        <taxon>Pentapetalae</taxon>
        <taxon>rosids</taxon>
        <taxon>fabids</taxon>
        <taxon>Fagales</taxon>
        <taxon>Fagaceae</taxon>
        <taxon>Castanea</taxon>
    </lineage>
</organism>
<evidence type="ECO:0000313" key="2">
    <source>
        <dbReference type="Proteomes" id="UP000737018"/>
    </source>
</evidence>
<gene>
    <name evidence="1" type="ORF">CMV_019256</name>
</gene>
<proteinExistence type="predicted"/>
<sequence length="132" mass="14434">MVVQDQPSATIAPAVVSEEGNHIEHLSEGMPMQDTEVVSWDGHQNNHFPEELPMEVTGDGDQNSVIFVHRQNSNLGEPTPTFEEQLQQIDKALSVDCVSPILSAGNPNVVGVKLDSSYSIKSHVDQNKFTPN</sequence>
<name>A0A8J4QK33_9ROSI</name>
<dbReference type="Proteomes" id="UP000737018">
    <property type="component" value="Unassembled WGS sequence"/>
</dbReference>
<accession>A0A8J4QK33</accession>
<keyword evidence="2" id="KW-1185">Reference proteome</keyword>
<dbReference type="AlphaFoldDB" id="A0A8J4QK33"/>
<dbReference type="EMBL" id="JRKL02003351">
    <property type="protein sequence ID" value="KAF3955530.1"/>
    <property type="molecule type" value="Genomic_DNA"/>
</dbReference>